<comment type="caution">
    <text evidence="2">The sequence shown here is derived from an EMBL/GenBank/DDBJ whole genome shotgun (WGS) entry which is preliminary data.</text>
</comment>
<proteinExistence type="predicted"/>
<evidence type="ECO:0000256" key="1">
    <source>
        <dbReference type="SAM" id="SignalP"/>
    </source>
</evidence>
<organism evidence="2 3">
    <name type="scientific">Fusarium acutatum</name>
    <dbReference type="NCBI Taxonomy" id="78861"/>
    <lineage>
        <taxon>Eukaryota</taxon>
        <taxon>Fungi</taxon>
        <taxon>Dikarya</taxon>
        <taxon>Ascomycota</taxon>
        <taxon>Pezizomycotina</taxon>
        <taxon>Sordariomycetes</taxon>
        <taxon>Hypocreomycetidae</taxon>
        <taxon>Hypocreales</taxon>
        <taxon>Nectriaceae</taxon>
        <taxon>Fusarium</taxon>
        <taxon>Fusarium fujikuroi species complex</taxon>
    </lineage>
</organism>
<keyword evidence="1" id="KW-0732">Signal</keyword>
<feature type="signal peptide" evidence="1">
    <location>
        <begin position="1"/>
        <end position="16"/>
    </location>
</feature>
<evidence type="ECO:0008006" key="4">
    <source>
        <dbReference type="Google" id="ProtNLM"/>
    </source>
</evidence>
<protein>
    <recommendedName>
        <fullName evidence="4">Secreted protein</fullName>
    </recommendedName>
</protein>
<keyword evidence="3" id="KW-1185">Reference proteome</keyword>
<dbReference type="AlphaFoldDB" id="A0A8H4JW52"/>
<dbReference type="EMBL" id="JAADJF010000080">
    <property type="protein sequence ID" value="KAF4440122.1"/>
    <property type="molecule type" value="Genomic_DNA"/>
</dbReference>
<name>A0A8H4JW52_9HYPO</name>
<evidence type="ECO:0000313" key="3">
    <source>
        <dbReference type="Proteomes" id="UP000536711"/>
    </source>
</evidence>
<reference evidence="2 3" key="1">
    <citation type="submission" date="2020-01" db="EMBL/GenBank/DDBJ databases">
        <title>Identification and distribution of gene clusters putatively required for synthesis of sphingolipid metabolism inhibitors in phylogenetically diverse species of the filamentous fungus Fusarium.</title>
        <authorList>
            <person name="Kim H.-S."/>
            <person name="Busman M."/>
            <person name="Brown D.W."/>
            <person name="Divon H."/>
            <person name="Uhlig S."/>
            <person name="Proctor R.H."/>
        </authorList>
    </citation>
    <scope>NUCLEOTIDE SEQUENCE [LARGE SCALE GENOMIC DNA]</scope>
    <source>
        <strain evidence="2 3">NRRL 13308</strain>
    </source>
</reference>
<feature type="chain" id="PRO_5034808670" description="Secreted protein" evidence="1">
    <location>
        <begin position="17"/>
        <end position="87"/>
    </location>
</feature>
<gene>
    <name evidence="2" type="ORF">FACUT_3645</name>
</gene>
<accession>A0A8H4JW52</accession>
<dbReference type="Proteomes" id="UP000536711">
    <property type="component" value="Unassembled WGS sequence"/>
</dbReference>
<sequence>MLSSNVLSALVLFAACYRSHINYHREPTETETTDIATTTAIVEESATTTAIIEDSTTTDIPITIIAGPIASLRFPAISIPPSDDRRQ</sequence>
<evidence type="ECO:0000313" key="2">
    <source>
        <dbReference type="EMBL" id="KAF4440122.1"/>
    </source>
</evidence>